<dbReference type="GeneID" id="27900927"/>
<feature type="signal peptide" evidence="1">
    <location>
        <begin position="1"/>
        <end position="19"/>
    </location>
</feature>
<keyword evidence="3" id="KW-0378">Hydrolase</keyword>
<dbReference type="GO" id="GO:0004553">
    <property type="term" value="F:hydrolase activity, hydrolyzing O-glycosyl compounds"/>
    <property type="evidence" value="ECO:0007669"/>
    <property type="project" value="InterPro"/>
</dbReference>
<keyword evidence="1" id="KW-0732">Signal</keyword>
<feature type="domain" description="GH16" evidence="2">
    <location>
        <begin position="27"/>
        <end position="255"/>
    </location>
</feature>
<reference evidence="3 4" key="1">
    <citation type="journal article" date="2012" name="PLoS Pathog.">
        <title>Diverse lifestyles and strategies of plant pathogenesis encoded in the genomes of eighteen Dothideomycetes fungi.</title>
        <authorList>
            <person name="Ohm R.A."/>
            <person name="Feau N."/>
            <person name="Henrissat B."/>
            <person name="Schoch C.L."/>
            <person name="Horwitz B.A."/>
            <person name="Barry K.W."/>
            <person name="Condon B.J."/>
            <person name="Copeland A.C."/>
            <person name="Dhillon B."/>
            <person name="Glaser F."/>
            <person name="Hesse C.N."/>
            <person name="Kosti I."/>
            <person name="LaButti K."/>
            <person name="Lindquist E.A."/>
            <person name="Lucas S."/>
            <person name="Salamov A.A."/>
            <person name="Bradshaw R.E."/>
            <person name="Ciuffetti L."/>
            <person name="Hamelin R.C."/>
            <person name="Kema G.H.J."/>
            <person name="Lawrence C."/>
            <person name="Scott J.A."/>
            <person name="Spatafora J.W."/>
            <person name="Turgeon B.G."/>
            <person name="de Wit P.J.G.M."/>
            <person name="Zhong S."/>
            <person name="Goodwin S.B."/>
            <person name="Grigoriev I.V."/>
        </authorList>
    </citation>
    <scope>NUCLEOTIDE SEQUENCE [LARGE SCALE GENOMIC DNA]</scope>
    <source>
        <strain evidence="3 4">SO2202</strain>
    </source>
</reference>
<dbReference type="Proteomes" id="UP000016931">
    <property type="component" value="Unassembled WGS sequence"/>
</dbReference>
<dbReference type="PANTHER" id="PTHR38121">
    <property type="entry name" value="GH16 DOMAIN-CONTAINING PROTEIN"/>
    <property type="match status" value="1"/>
</dbReference>
<dbReference type="GO" id="GO:0005975">
    <property type="term" value="P:carbohydrate metabolic process"/>
    <property type="evidence" value="ECO:0007669"/>
    <property type="project" value="InterPro"/>
</dbReference>
<dbReference type="InterPro" id="IPR013320">
    <property type="entry name" value="ConA-like_dom_sf"/>
</dbReference>
<dbReference type="Pfam" id="PF00722">
    <property type="entry name" value="Glyco_hydro_16"/>
    <property type="match status" value="1"/>
</dbReference>
<keyword evidence="4" id="KW-1185">Reference proteome</keyword>
<dbReference type="HOGENOM" id="CLU_040566_3_0_1"/>
<dbReference type="PROSITE" id="PS51762">
    <property type="entry name" value="GH16_2"/>
    <property type="match status" value="1"/>
</dbReference>
<dbReference type="Gene3D" id="2.60.120.200">
    <property type="match status" value="1"/>
</dbReference>
<dbReference type="RefSeq" id="XP_016765823.1">
    <property type="nucleotide sequence ID" value="XM_016903790.1"/>
</dbReference>
<dbReference type="CDD" id="cd00413">
    <property type="entry name" value="Glyco_hydrolase_16"/>
    <property type="match status" value="1"/>
</dbReference>
<proteinExistence type="predicted"/>
<evidence type="ECO:0000259" key="2">
    <source>
        <dbReference type="PROSITE" id="PS51762"/>
    </source>
</evidence>
<protein>
    <submittedName>
        <fullName evidence="3">Glycoside hydrolase family 16 protein</fullName>
    </submittedName>
</protein>
<dbReference type="InterPro" id="IPR000757">
    <property type="entry name" value="Beta-glucanase-like"/>
</dbReference>
<accession>N1QMU3</accession>
<evidence type="ECO:0000313" key="4">
    <source>
        <dbReference type="Proteomes" id="UP000016931"/>
    </source>
</evidence>
<evidence type="ECO:0000313" key="3">
    <source>
        <dbReference type="EMBL" id="EMF17702.1"/>
    </source>
</evidence>
<dbReference type="SUPFAM" id="SSF49899">
    <property type="entry name" value="Concanavalin A-like lectins/glucanases"/>
    <property type="match status" value="1"/>
</dbReference>
<dbReference type="EMBL" id="KB456260">
    <property type="protein sequence ID" value="EMF17702.1"/>
    <property type="molecule type" value="Genomic_DNA"/>
</dbReference>
<dbReference type="OrthoDB" id="4388755at2759"/>
<gene>
    <name evidence="3" type="ORF">SEPMUDRAFT_146675</name>
</gene>
<dbReference type="AlphaFoldDB" id="N1QMU3"/>
<dbReference type="PANTHER" id="PTHR38121:SF2">
    <property type="entry name" value="ACYLTRANSFERASE 3 DOMAIN-CONTAINING PROTEIN"/>
    <property type="match status" value="1"/>
</dbReference>
<dbReference type="eggNOG" id="ENOG502S57S">
    <property type="taxonomic scope" value="Eukaryota"/>
</dbReference>
<evidence type="ECO:0000256" key="1">
    <source>
        <dbReference type="SAM" id="SignalP"/>
    </source>
</evidence>
<organism evidence="3 4">
    <name type="scientific">Sphaerulina musiva (strain SO2202)</name>
    <name type="common">Poplar stem canker fungus</name>
    <name type="synonym">Septoria musiva</name>
    <dbReference type="NCBI Taxonomy" id="692275"/>
    <lineage>
        <taxon>Eukaryota</taxon>
        <taxon>Fungi</taxon>
        <taxon>Dikarya</taxon>
        <taxon>Ascomycota</taxon>
        <taxon>Pezizomycotina</taxon>
        <taxon>Dothideomycetes</taxon>
        <taxon>Dothideomycetidae</taxon>
        <taxon>Mycosphaerellales</taxon>
        <taxon>Mycosphaerellaceae</taxon>
        <taxon>Sphaerulina</taxon>
    </lineage>
</organism>
<feature type="chain" id="PRO_5004109992" evidence="1">
    <location>
        <begin position="20"/>
        <end position="256"/>
    </location>
</feature>
<dbReference type="OMA" id="QKIVMAY"/>
<sequence>MLNSNIACLVLAASRIAQAQYSSTTTFTFQGNTLPTGLARSGYTVNDNDGATKYDHEFEPSMAYVQDGFLNLLVPGGQKDDSTIWSAEVVTDFTVSAARVDTWAILTENAGVCNGMFLYDGDTSISGGIQESDIEWLSDPNSLAFTVPGISRALQYTNQNVTVEGGPSTSGPGEVPSDATSAVHKYSIDWRNGLTSFFVDDVAQYSFSANVPVTKKATWVWNNWSNGDPQWSVGPPAADAVFKIQKIVMAYNPGSA</sequence>
<name>N1QMU3_SPHMS</name>
<dbReference type="STRING" id="692275.N1QMU3"/>